<evidence type="ECO:0000313" key="7">
    <source>
        <dbReference type="Proteomes" id="UP001324115"/>
    </source>
</evidence>
<feature type="transmembrane region" description="Helical" evidence="3">
    <location>
        <begin position="148"/>
        <end position="167"/>
    </location>
</feature>
<feature type="domain" description="Phytocyanin" evidence="5">
    <location>
        <begin position="29"/>
        <end position="132"/>
    </location>
</feature>
<dbReference type="PANTHER" id="PTHR33021">
    <property type="entry name" value="BLUE COPPER PROTEIN"/>
    <property type="match status" value="1"/>
</dbReference>
<dbReference type="Proteomes" id="UP001324115">
    <property type="component" value="Unassembled WGS sequence"/>
</dbReference>
<dbReference type="SUPFAM" id="SSF49503">
    <property type="entry name" value="Cupredoxins"/>
    <property type="match status" value="1"/>
</dbReference>
<gene>
    <name evidence="6" type="ORF">RGQ29_012807</name>
</gene>
<dbReference type="FunFam" id="2.60.40.420:FF:000034">
    <property type="entry name" value="Cupredoxin superfamily protein"/>
    <property type="match status" value="1"/>
</dbReference>
<evidence type="ECO:0000256" key="3">
    <source>
        <dbReference type="SAM" id="Phobius"/>
    </source>
</evidence>
<proteinExistence type="predicted"/>
<dbReference type="Pfam" id="PF02298">
    <property type="entry name" value="Cu_bind_like"/>
    <property type="match status" value="1"/>
</dbReference>
<dbReference type="AlphaFoldDB" id="A0AAN7G1Q5"/>
<dbReference type="InterPro" id="IPR039391">
    <property type="entry name" value="Phytocyanin-like"/>
</dbReference>
<organism evidence="6 7">
    <name type="scientific">Quercus rubra</name>
    <name type="common">Northern red oak</name>
    <name type="synonym">Quercus borealis</name>
    <dbReference type="NCBI Taxonomy" id="3512"/>
    <lineage>
        <taxon>Eukaryota</taxon>
        <taxon>Viridiplantae</taxon>
        <taxon>Streptophyta</taxon>
        <taxon>Embryophyta</taxon>
        <taxon>Tracheophyta</taxon>
        <taxon>Spermatophyta</taxon>
        <taxon>Magnoliopsida</taxon>
        <taxon>eudicotyledons</taxon>
        <taxon>Gunneridae</taxon>
        <taxon>Pentapetalae</taxon>
        <taxon>rosids</taxon>
        <taxon>fabids</taxon>
        <taxon>Fagales</taxon>
        <taxon>Fagaceae</taxon>
        <taxon>Quercus</taxon>
    </lineage>
</organism>
<feature type="chain" id="PRO_5042986732" description="Phytocyanin domain-containing protein" evidence="4">
    <location>
        <begin position="24"/>
        <end position="168"/>
    </location>
</feature>
<keyword evidence="7" id="KW-1185">Reference proteome</keyword>
<feature type="signal peptide" evidence="4">
    <location>
        <begin position="1"/>
        <end position="23"/>
    </location>
</feature>
<dbReference type="EMBL" id="JAXUIC010000002">
    <property type="protein sequence ID" value="KAK4604453.1"/>
    <property type="molecule type" value="Genomic_DNA"/>
</dbReference>
<dbReference type="InterPro" id="IPR008972">
    <property type="entry name" value="Cupredoxin"/>
</dbReference>
<evidence type="ECO:0000256" key="2">
    <source>
        <dbReference type="ARBA" id="ARBA00023180"/>
    </source>
</evidence>
<accession>A0AAN7G1Q5</accession>
<sequence length="168" mass="17742">MASRMGLIGCLIVVVALLNGATAQVTAAGEYQVGDSLGWTVPPNTTYYTNWASSKTFFLGDKLIFNATNGTHTVAIVSEAEYNACTKVSSVFQVQPCCPFGYTPESTGTKYIICTVSNHCEQGQKFSFTVESPAGSPTESPSNSASSLAVGALYAVLTTTVISFLTFF</sequence>
<keyword evidence="2" id="KW-0325">Glycoprotein</keyword>
<comment type="caution">
    <text evidence="6">The sequence shown here is derived from an EMBL/GenBank/DDBJ whole genome shotgun (WGS) entry which is preliminary data.</text>
</comment>
<dbReference type="GO" id="GO:0009055">
    <property type="term" value="F:electron transfer activity"/>
    <property type="evidence" value="ECO:0007669"/>
    <property type="project" value="InterPro"/>
</dbReference>
<evidence type="ECO:0000259" key="5">
    <source>
        <dbReference type="PROSITE" id="PS51485"/>
    </source>
</evidence>
<evidence type="ECO:0000313" key="6">
    <source>
        <dbReference type="EMBL" id="KAK4604453.1"/>
    </source>
</evidence>
<keyword evidence="4" id="KW-0732">Signal</keyword>
<keyword evidence="3" id="KW-1133">Transmembrane helix</keyword>
<dbReference type="PANTHER" id="PTHR33021:SF498">
    <property type="entry name" value="UMECYANIN-LIKE"/>
    <property type="match status" value="1"/>
</dbReference>
<keyword evidence="3" id="KW-0812">Transmembrane</keyword>
<dbReference type="InterPro" id="IPR003245">
    <property type="entry name" value="Phytocyanin_dom"/>
</dbReference>
<keyword evidence="1" id="KW-1015">Disulfide bond</keyword>
<reference evidence="6 7" key="1">
    <citation type="journal article" date="2023" name="G3 (Bethesda)">
        <title>A haplotype-resolved chromosome-scale genome for Quercus rubra L. provides insights into the genetics of adaptive traits for red oak species.</title>
        <authorList>
            <person name="Kapoor B."/>
            <person name="Jenkins J."/>
            <person name="Schmutz J."/>
            <person name="Zhebentyayeva T."/>
            <person name="Kuelheim C."/>
            <person name="Coggeshall M."/>
            <person name="Heim C."/>
            <person name="Lasky J.R."/>
            <person name="Leites L."/>
            <person name="Islam-Faridi N."/>
            <person name="Romero-Severson J."/>
            <person name="DeLeo V.L."/>
            <person name="Lucas S.M."/>
            <person name="Lazic D."/>
            <person name="Gailing O."/>
            <person name="Carlson J."/>
            <person name="Staton M."/>
        </authorList>
    </citation>
    <scope>NUCLEOTIDE SEQUENCE [LARGE SCALE GENOMIC DNA]</scope>
    <source>
        <strain evidence="6">Pseudo-F2</strain>
    </source>
</reference>
<dbReference type="GO" id="GO:0005886">
    <property type="term" value="C:plasma membrane"/>
    <property type="evidence" value="ECO:0007669"/>
    <property type="project" value="TreeGrafter"/>
</dbReference>
<evidence type="ECO:0000256" key="1">
    <source>
        <dbReference type="ARBA" id="ARBA00023157"/>
    </source>
</evidence>
<protein>
    <recommendedName>
        <fullName evidence="5">Phytocyanin domain-containing protein</fullName>
    </recommendedName>
</protein>
<dbReference type="PROSITE" id="PS51485">
    <property type="entry name" value="PHYTOCYANIN"/>
    <property type="match status" value="1"/>
</dbReference>
<name>A0AAN7G1Q5_QUERU</name>
<dbReference type="Gene3D" id="2.60.40.420">
    <property type="entry name" value="Cupredoxins - blue copper proteins"/>
    <property type="match status" value="1"/>
</dbReference>
<evidence type="ECO:0000256" key="4">
    <source>
        <dbReference type="SAM" id="SignalP"/>
    </source>
</evidence>
<keyword evidence="3" id="KW-0472">Membrane</keyword>